<protein>
    <submittedName>
        <fullName evidence="1">Uncharacterized protein</fullName>
    </submittedName>
</protein>
<comment type="caution">
    <text evidence="1">The sequence shown here is derived from an EMBL/GenBank/DDBJ whole genome shotgun (WGS) entry which is preliminary data.</text>
</comment>
<proteinExistence type="predicted"/>
<dbReference type="AlphaFoldDB" id="A0A0F9MF65"/>
<gene>
    <name evidence="1" type="ORF">LCGC14_1096560</name>
</gene>
<reference evidence="1" key="1">
    <citation type="journal article" date="2015" name="Nature">
        <title>Complex archaea that bridge the gap between prokaryotes and eukaryotes.</title>
        <authorList>
            <person name="Spang A."/>
            <person name="Saw J.H."/>
            <person name="Jorgensen S.L."/>
            <person name="Zaremba-Niedzwiedzka K."/>
            <person name="Martijn J."/>
            <person name="Lind A.E."/>
            <person name="van Eijk R."/>
            <person name="Schleper C."/>
            <person name="Guy L."/>
            <person name="Ettema T.J."/>
        </authorList>
    </citation>
    <scope>NUCLEOTIDE SEQUENCE</scope>
</reference>
<accession>A0A0F9MF65</accession>
<dbReference type="EMBL" id="LAZR01004909">
    <property type="protein sequence ID" value="KKN04529.1"/>
    <property type="molecule type" value="Genomic_DNA"/>
</dbReference>
<sequence>MPYYTKCEYFDTCKENYKDYCKQMEKLKHKHCCTIERKKDLDRQIELERVAKNKYCECIDWTEIINMLSADDQAEYYRLAKKGGFYY</sequence>
<evidence type="ECO:0000313" key="1">
    <source>
        <dbReference type="EMBL" id="KKN04529.1"/>
    </source>
</evidence>
<name>A0A0F9MF65_9ZZZZ</name>
<organism evidence="1">
    <name type="scientific">marine sediment metagenome</name>
    <dbReference type="NCBI Taxonomy" id="412755"/>
    <lineage>
        <taxon>unclassified sequences</taxon>
        <taxon>metagenomes</taxon>
        <taxon>ecological metagenomes</taxon>
    </lineage>
</organism>